<dbReference type="PANTHER" id="PTHR35848">
    <property type="entry name" value="OXALATE-BINDING PROTEIN"/>
    <property type="match status" value="1"/>
</dbReference>
<evidence type="ECO:0000313" key="4">
    <source>
        <dbReference type="Proteomes" id="UP000654993"/>
    </source>
</evidence>
<gene>
    <name evidence="3" type="ORF">PRECH8_14220</name>
</gene>
<dbReference type="InterPro" id="IPR011051">
    <property type="entry name" value="RmlC_Cupin_sf"/>
</dbReference>
<dbReference type="GO" id="GO:0046872">
    <property type="term" value="F:metal ion binding"/>
    <property type="evidence" value="ECO:0007669"/>
    <property type="project" value="UniProtKB-KW"/>
</dbReference>
<dbReference type="Pfam" id="PF07883">
    <property type="entry name" value="Cupin_2"/>
    <property type="match status" value="1"/>
</dbReference>
<dbReference type="RefSeq" id="WP_242457474.1">
    <property type="nucleotide sequence ID" value="NZ_BMAQ01000011.1"/>
</dbReference>
<feature type="domain" description="Cupin type-2" evidence="2">
    <location>
        <begin position="32"/>
        <end position="100"/>
    </location>
</feature>
<dbReference type="InterPro" id="IPR051610">
    <property type="entry name" value="GPI/OXD"/>
</dbReference>
<name>A0A916QCB7_9BACL</name>
<dbReference type="AlphaFoldDB" id="A0A916QCB7"/>
<accession>A0A916QCB7</accession>
<dbReference type="PANTHER" id="PTHR35848:SF6">
    <property type="entry name" value="CUPIN TYPE-2 DOMAIN-CONTAINING PROTEIN"/>
    <property type="match status" value="1"/>
</dbReference>
<dbReference type="Proteomes" id="UP000654993">
    <property type="component" value="Unassembled WGS sequence"/>
</dbReference>
<reference evidence="3" key="2">
    <citation type="journal article" date="2021" name="Data Brief">
        <title>Draft genome sequence data of the facultative, thermophilic, xylanolytic bacterium Paenibacillus sp. strain DA-C8.</title>
        <authorList>
            <person name="Chhe C."/>
            <person name="Uke A."/>
            <person name="Baramee S."/>
            <person name="Ungkulpasvich U."/>
            <person name="Tachaapaikoon C."/>
            <person name="Pason P."/>
            <person name="Waeonukul R."/>
            <person name="Ratanakhanokchai K."/>
            <person name="Kosugi A."/>
        </authorList>
    </citation>
    <scope>NUCLEOTIDE SEQUENCE</scope>
    <source>
        <strain evidence="3">DA-C8</strain>
    </source>
</reference>
<evidence type="ECO:0000259" key="2">
    <source>
        <dbReference type="Pfam" id="PF07883"/>
    </source>
</evidence>
<dbReference type="EMBL" id="BMAQ01000011">
    <property type="protein sequence ID" value="GFR38126.1"/>
    <property type="molecule type" value="Genomic_DNA"/>
</dbReference>
<sequence>MELKQLAHYREYSEERLTKRVIYKHEHHAVFVLNFMPGQELPSHQHPGSSLFVLVLEGEGDVVVDGEVTKVKKDDCLLVEGEEFFSFRNTGSEPVSLYVVLTKIPSEQYAQDV</sequence>
<comment type="caution">
    <text evidence="3">The sequence shown here is derived from an EMBL/GenBank/DDBJ whole genome shotgun (WGS) entry which is preliminary data.</text>
</comment>
<keyword evidence="4" id="KW-1185">Reference proteome</keyword>
<dbReference type="SUPFAM" id="SSF51182">
    <property type="entry name" value="RmlC-like cupins"/>
    <property type="match status" value="1"/>
</dbReference>
<protein>
    <recommendedName>
        <fullName evidence="2">Cupin type-2 domain-containing protein</fullName>
    </recommendedName>
</protein>
<dbReference type="InterPro" id="IPR013096">
    <property type="entry name" value="Cupin_2"/>
</dbReference>
<dbReference type="InterPro" id="IPR014710">
    <property type="entry name" value="RmlC-like_jellyroll"/>
</dbReference>
<evidence type="ECO:0000256" key="1">
    <source>
        <dbReference type="ARBA" id="ARBA00022723"/>
    </source>
</evidence>
<keyword evidence="1" id="KW-0479">Metal-binding</keyword>
<reference evidence="3" key="1">
    <citation type="submission" date="2020-08" db="EMBL/GenBank/DDBJ databases">
        <authorList>
            <person name="Uke A."/>
            <person name="Chhe C."/>
            <person name="Baramee S."/>
            <person name="Kosugi A."/>
        </authorList>
    </citation>
    <scope>NUCLEOTIDE SEQUENCE</scope>
    <source>
        <strain evidence="3">DA-C8</strain>
    </source>
</reference>
<dbReference type="Gene3D" id="2.60.120.10">
    <property type="entry name" value="Jelly Rolls"/>
    <property type="match status" value="1"/>
</dbReference>
<proteinExistence type="predicted"/>
<evidence type="ECO:0000313" key="3">
    <source>
        <dbReference type="EMBL" id="GFR38126.1"/>
    </source>
</evidence>
<organism evidence="3 4">
    <name type="scientific">Insulibacter thermoxylanivorax</name>
    <dbReference type="NCBI Taxonomy" id="2749268"/>
    <lineage>
        <taxon>Bacteria</taxon>
        <taxon>Bacillati</taxon>
        <taxon>Bacillota</taxon>
        <taxon>Bacilli</taxon>
        <taxon>Bacillales</taxon>
        <taxon>Paenibacillaceae</taxon>
        <taxon>Insulibacter</taxon>
    </lineage>
</organism>